<feature type="compositionally biased region" description="Polar residues" evidence="2">
    <location>
        <begin position="503"/>
        <end position="520"/>
    </location>
</feature>
<protein>
    <submittedName>
        <fullName evidence="6">Ras-GAP domain-containing protein</fullName>
    </submittedName>
</protein>
<feature type="compositionally biased region" description="Polar residues" evidence="2">
    <location>
        <begin position="912"/>
        <end position="926"/>
    </location>
</feature>
<dbReference type="InterPro" id="IPR039360">
    <property type="entry name" value="Ras_GTPase"/>
</dbReference>
<name>A0A158QJ88_RODNA</name>
<dbReference type="WBParaSite" id="HNAJ_0001129501-mRNA-1">
    <property type="protein sequence ID" value="HNAJ_0001129501-mRNA-1"/>
    <property type="gene ID" value="HNAJ_0001129501"/>
</dbReference>
<feature type="region of interest" description="Disordered" evidence="2">
    <location>
        <begin position="1099"/>
        <end position="1119"/>
    </location>
</feature>
<feature type="compositionally biased region" description="Low complexity" evidence="2">
    <location>
        <begin position="1285"/>
        <end position="1295"/>
    </location>
</feature>
<feature type="region of interest" description="Disordered" evidence="2">
    <location>
        <begin position="972"/>
        <end position="1007"/>
    </location>
</feature>
<gene>
    <name evidence="4" type="ORF">HNAJ_LOCUS11285</name>
</gene>
<keyword evidence="5" id="KW-1185">Reference proteome</keyword>
<evidence type="ECO:0000313" key="6">
    <source>
        <dbReference type="WBParaSite" id="HNAJ_0001129501-mRNA-1"/>
    </source>
</evidence>
<feature type="region of interest" description="Disordered" evidence="2">
    <location>
        <begin position="715"/>
        <end position="746"/>
    </location>
</feature>
<dbReference type="PANTHER" id="PTHR10194">
    <property type="entry name" value="RAS GTPASE-ACTIVATING PROTEINS"/>
    <property type="match status" value="1"/>
</dbReference>
<feature type="compositionally biased region" description="Low complexity" evidence="2">
    <location>
        <begin position="1055"/>
        <end position="1066"/>
    </location>
</feature>
<feature type="region of interest" description="Disordered" evidence="2">
    <location>
        <begin position="866"/>
        <end position="887"/>
    </location>
</feature>
<evidence type="ECO:0000313" key="4">
    <source>
        <dbReference type="EMBL" id="VDO10025.1"/>
    </source>
</evidence>
<feature type="region of interest" description="Disordered" evidence="2">
    <location>
        <begin position="497"/>
        <end position="524"/>
    </location>
</feature>
<organism evidence="6">
    <name type="scientific">Rodentolepis nana</name>
    <name type="common">Dwarf tapeworm</name>
    <name type="synonym">Hymenolepis nana</name>
    <dbReference type="NCBI Taxonomy" id="102285"/>
    <lineage>
        <taxon>Eukaryota</taxon>
        <taxon>Metazoa</taxon>
        <taxon>Spiralia</taxon>
        <taxon>Lophotrochozoa</taxon>
        <taxon>Platyhelminthes</taxon>
        <taxon>Cestoda</taxon>
        <taxon>Eucestoda</taxon>
        <taxon>Cyclophyllidea</taxon>
        <taxon>Hymenolepididae</taxon>
        <taxon>Rodentolepis</taxon>
    </lineage>
</organism>
<dbReference type="Gene3D" id="1.10.506.10">
    <property type="entry name" value="GTPase Activation - p120gap, domain 1"/>
    <property type="match status" value="1"/>
</dbReference>
<dbReference type="Pfam" id="PF00616">
    <property type="entry name" value="RasGAP"/>
    <property type="match status" value="1"/>
</dbReference>
<dbReference type="InterPro" id="IPR001936">
    <property type="entry name" value="RasGAP_dom"/>
</dbReference>
<dbReference type="OrthoDB" id="1562946at2759"/>
<dbReference type="STRING" id="102285.A0A158QJ88"/>
<feature type="compositionally biased region" description="Low complexity" evidence="2">
    <location>
        <begin position="1261"/>
        <end position="1275"/>
    </location>
</feature>
<feature type="compositionally biased region" description="Polar residues" evidence="2">
    <location>
        <begin position="1144"/>
        <end position="1154"/>
    </location>
</feature>
<dbReference type="InterPro" id="IPR023152">
    <property type="entry name" value="RasGAP_CS"/>
</dbReference>
<dbReference type="GO" id="GO:0005096">
    <property type="term" value="F:GTPase activator activity"/>
    <property type="evidence" value="ECO:0007669"/>
    <property type="project" value="UniProtKB-KW"/>
</dbReference>
<feature type="region of interest" description="Disordered" evidence="2">
    <location>
        <begin position="1204"/>
        <end position="1295"/>
    </location>
</feature>
<evidence type="ECO:0000313" key="5">
    <source>
        <dbReference type="Proteomes" id="UP000278807"/>
    </source>
</evidence>
<dbReference type="Proteomes" id="UP000278807">
    <property type="component" value="Unassembled WGS sequence"/>
</dbReference>
<reference evidence="4 5" key="2">
    <citation type="submission" date="2018-11" db="EMBL/GenBank/DDBJ databases">
        <authorList>
            <consortium name="Pathogen Informatics"/>
        </authorList>
    </citation>
    <scope>NUCLEOTIDE SEQUENCE [LARGE SCALE GENOMIC DNA]</scope>
</reference>
<sequence length="1295" mass="140794">MLLKRYNLPDVSILTVSLYLEADGNGRDGRKGLLTRSNNKKSSKKSQNRLVGFVTLPVTNLCTRNPSQTWLTLQPPANADSMNPMLISSNEIGGGNFTVGANNSSTGFISTTNCNNTPNGTGVQLRVSVRYKSVVILPLSVYIPLHTLVQENGIEMTEWFEHLIPLKLKEEVASCLVNLHERGGTAAAFLTELVVREVSDLENESMTFRSNTMATKAVESYIKLVGKEYLHNLLYRYIQRVLTCPDTWEVDPNKLSHSNISGGSLLSPDGRGTSSTATMIIQDYCSRKRISSTSSSYSDAPENGLSRLAVLNNGRVAQPGSLVYSQTQLLQHLDLVWEAVCASLPNFPKSLLDVFSSFRAALEPSRGAEFCDKLISACIFLRFVCPAILTPSLFGLASTFPGESNCQRNLTLIAKSLQSLANLSTFGDKESFMRFMNAYVDVQIPVMRKFLRDISSLPGGLEGSATERVTSPVASNIDCGYELACLQNICQELFNPPPDRQRNASTTSSVFPSGNTSSTEFLPPSLSRLPEIIDNLENLKNGTGLPSSDFTESRATTDSAYASVDSTKRLPAPPMAYATSSSVKSAILNPQSPMEEFKGDFSSSTVPRQSIPDLKTLGSPITKPRAVRPTTVRIPESSAYQHQSLLSDVVTTSSKRTTPFGEDEADDRVTVRELLNASVFRRNSGAGRHDVDYDDPYIDEVYDSTHTSRRRSIYDAPYEGENKSCGSGGQMTSSSGASPVHTLQFPSPPHSAFSLYRRPVVPNSPGSEVQQAECPISSPSVAPPAHPQMKTLAISRSSSGIASAEQFSPRRNYQQHRNHHHHHHATVARGPLKATTTTMSSNENIILEPRPNSIITHFKPHLSRSSTASSSLITNNKQESPTSATQHHYPYRQVINTSLASNHPHPPPPPATTSLIGTPMQSTATQQKMSSSAIGPSLIPMDYDLGDYYAGAVATDDMATVGINSNSWYLEPDSSGDGGGGSSSSRRHLSVKKHNEQSEARGYVHTQPVLAENEHILTSTLEELGDAVAWLERERNDLLNMQERHLSNNRSRSRPTQSPSLTIPPLTLPSKCGPSLTIPAPAVFEISPTVSKTTQLRLHPHTSTPSLHRVHYNPDESPALTQSTNSLIEPIHPQYKAHRSAVSKTFTLTRSGSASVSPRRSREGSESSDTHPSAPVWRPKTTTLVLNKPSAPGVATTVVGFNGALHRSSPQTPVGIRRLSNRNDCSDEPEYVVRHPHRPRPHPPSYVSTSNCNIFTPKNPSRNQSPSQSSSTRRSAGGGGGGSGVYILSSSPLIS</sequence>
<feature type="region of interest" description="Disordered" evidence="2">
    <location>
        <begin position="1144"/>
        <end position="1180"/>
    </location>
</feature>
<dbReference type="PROSITE" id="PS50018">
    <property type="entry name" value="RAS_GTPASE_ACTIV_2"/>
    <property type="match status" value="1"/>
</dbReference>
<feature type="region of interest" description="Disordered" evidence="2">
    <location>
        <begin position="1044"/>
        <end position="1066"/>
    </location>
</feature>
<feature type="domain" description="Ras-GAP" evidence="3">
    <location>
        <begin position="168"/>
        <end position="422"/>
    </location>
</feature>
<dbReference type="SMART" id="SM00323">
    <property type="entry name" value="RasGAP"/>
    <property type="match status" value="1"/>
</dbReference>
<evidence type="ECO:0000259" key="3">
    <source>
        <dbReference type="PROSITE" id="PS50018"/>
    </source>
</evidence>
<proteinExistence type="predicted"/>
<feature type="region of interest" description="Disordered" evidence="2">
    <location>
        <begin position="764"/>
        <end position="786"/>
    </location>
</feature>
<accession>A0A158QJ88</accession>
<dbReference type="InterPro" id="IPR008936">
    <property type="entry name" value="Rho_GTPase_activation_prot"/>
</dbReference>
<reference evidence="6" key="1">
    <citation type="submission" date="2016-04" db="UniProtKB">
        <authorList>
            <consortium name="WormBaseParasite"/>
        </authorList>
    </citation>
    <scope>IDENTIFICATION</scope>
</reference>
<dbReference type="SUPFAM" id="SSF48350">
    <property type="entry name" value="GTPase activation domain, GAP"/>
    <property type="match status" value="1"/>
</dbReference>
<dbReference type="PANTHER" id="PTHR10194:SF60">
    <property type="entry name" value="RAS GTPASE-ACTIVATING PROTEIN RASKOL"/>
    <property type="match status" value="1"/>
</dbReference>
<evidence type="ECO:0000256" key="1">
    <source>
        <dbReference type="ARBA" id="ARBA00022468"/>
    </source>
</evidence>
<feature type="compositionally biased region" description="Polar residues" evidence="2">
    <location>
        <begin position="1246"/>
        <end position="1260"/>
    </location>
</feature>
<keyword evidence="1" id="KW-0343">GTPase activation</keyword>
<dbReference type="EMBL" id="UZAE01013475">
    <property type="protein sequence ID" value="VDO10025.1"/>
    <property type="molecule type" value="Genomic_DNA"/>
</dbReference>
<feature type="compositionally biased region" description="Polar residues" evidence="2">
    <location>
        <begin position="538"/>
        <end position="560"/>
    </location>
</feature>
<dbReference type="PROSITE" id="PS00509">
    <property type="entry name" value="RAS_GTPASE_ACTIV_1"/>
    <property type="match status" value="1"/>
</dbReference>
<feature type="region of interest" description="Disordered" evidence="2">
    <location>
        <begin position="538"/>
        <end position="571"/>
    </location>
</feature>
<feature type="compositionally biased region" description="Basic and acidic residues" evidence="2">
    <location>
        <begin position="1160"/>
        <end position="1169"/>
    </location>
</feature>
<feature type="region of interest" description="Disordered" evidence="2">
    <location>
        <begin position="899"/>
        <end position="926"/>
    </location>
</feature>
<feature type="region of interest" description="Disordered" evidence="2">
    <location>
        <begin position="27"/>
        <end position="46"/>
    </location>
</feature>
<feature type="compositionally biased region" description="Polar residues" evidence="2">
    <location>
        <begin position="872"/>
        <end position="886"/>
    </location>
</feature>
<feature type="region of interest" description="Disordered" evidence="2">
    <location>
        <begin position="597"/>
        <end position="623"/>
    </location>
</feature>
<evidence type="ECO:0000256" key="2">
    <source>
        <dbReference type="SAM" id="MobiDB-lite"/>
    </source>
</evidence>